<keyword evidence="3 4" id="KW-0472">Membrane</keyword>
<proteinExistence type="predicted"/>
<keyword evidence="7" id="KW-1185">Reference proteome</keyword>
<dbReference type="InterPro" id="IPR020846">
    <property type="entry name" value="MFS_dom"/>
</dbReference>
<feature type="transmembrane region" description="Helical" evidence="4">
    <location>
        <begin position="279"/>
        <end position="298"/>
    </location>
</feature>
<feature type="transmembrane region" description="Helical" evidence="4">
    <location>
        <begin position="304"/>
        <end position="325"/>
    </location>
</feature>
<feature type="transmembrane region" description="Helical" evidence="4">
    <location>
        <begin position="370"/>
        <end position="386"/>
    </location>
</feature>
<dbReference type="InterPro" id="IPR011701">
    <property type="entry name" value="MFS"/>
</dbReference>
<keyword evidence="1 4" id="KW-0812">Transmembrane</keyword>
<dbReference type="InterPro" id="IPR052524">
    <property type="entry name" value="MFS_Cyanate_Porter"/>
</dbReference>
<feature type="domain" description="Major facilitator superfamily (MFS) profile" evidence="5">
    <location>
        <begin position="12"/>
        <end position="392"/>
    </location>
</feature>
<feature type="transmembrane region" description="Helical" evidence="4">
    <location>
        <begin position="12"/>
        <end position="31"/>
    </location>
</feature>
<evidence type="ECO:0000259" key="5">
    <source>
        <dbReference type="PROSITE" id="PS50850"/>
    </source>
</evidence>
<dbReference type="SUPFAM" id="SSF103473">
    <property type="entry name" value="MFS general substrate transporter"/>
    <property type="match status" value="1"/>
</dbReference>
<evidence type="ECO:0000313" key="7">
    <source>
        <dbReference type="Proteomes" id="UP001165489"/>
    </source>
</evidence>
<reference evidence="6" key="1">
    <citation type="submission" date="2022-03" db="EMBL/GenBank/DDBJ databases">
        <title>De novo assembled genomes of Belliella spp. (Cyclobacteriaceae) strains.</title>
        <authorList>
            <person name="Szabo A."/>
            <person name="Korponai K."/>
            <person name="Felfoldi T."/>
        </authorList>
    </citation>
    <scope>NUCLEOTIDE SEQUENCE</scope>
    <source>
        <strain evidence="6">DSM 111904</strain>
    </source>
</reference>
<organism evidence="6 7">
    <name type="scientific">Belliella filtrata</name>
    <dbReference type="NCBI Taxonomy" id="2923435"/>
    <lineage>
        <taxon>Bacteria</taxon>
        <taxon>Pseudomonadati</taxon>
        <taxon>Bacteroidota</taxon>
        <taxon>Cytophagia</taxon>
        <taxon>Cytophagales</taxon>
        <taxon>Cyclobacteriaceae</taxon>
        <taxon>Belliella</taxon>
    </lineage>
</organism>
<dbReference type="PANTHER" id="PTHR23523:SF2">
    <property type="entry name" value="2-NITROIMIDAZOLE TRANSPORTER"/>
    <property type="match status" value="1"/>
</dbReference>
<dbReference type="PANTHER" id="PTHR23523">
    <property type="match status" value="1"/>
</dbReference>
<protein>
    <submittedName>
        <fullName evidence="6">MFS transporter</fullName>
    </submittedName>
</protein>
<evidence type="ECO:0000256" key="2">
    <source>
        <dbReference type="ARBA" id="ARBA00022989"/>
    </source>
</evidence>
<dbReference type="Pfam" id="PF07690">
    <property type="entry name" value="MFS_1"/>
    <property type="match status" value="1"/>
</dbReference>
<feature type="transmembrane region" description="Helical" evidence="4">
    <location>
        <begin position="213"/>
        <end position="235"/>
    </location>
</feature>
<gene>
    <name evidence="6" type="ORF">MM239_15105</name>
</gene>
<dbReference type="EMBL" id="JAKZGP010000045">
    <property type="protein sequence ID" value="MCH7410734.1"/>
    <property type="molecule type" value="Genomic_DNA"/>
</dbReference>
<dbReference type="PROSITE" id="PS50850">
    <property type="entry name" value="MFS"/>
    <property type="match status" value="1"/>
</dbReference>
<feature type="transmembrane region" description="Helical" evidence="4">
    <location>
        <begin position="82"/>
        <end position="99"/>
    </location>
</feature>
<name>A0ABS9V302_9BACT</name>
<keyword evidence="2 4" id="KW-1133">Transmembrane helix</keyword>
<feature type="transmembrane region" description="Helical" evidence="4">
    <location>
        <begin position="139"/>
        <end position="162"/>
    </location>
</feature>
<feature type="transmembrane region" description="Helical" evidence="4">
    <location>
        <begin position="168"/>
        <end position="186"/>
    </location>
</feature>
<feature type="transmembrane region" description="Helical" evidence="4">
    <location>
        <begin position="345"/>
        <end position="364"/>
    </location>
</feature>
<evidence type="ECO:0000313" key="6">
    <source>
        <dbReference type="EMBL" id="MCH7410734.1"/>
    </source>
</evidence>
<dbReference type="Proteomes" id="UP001165489">
    <property type="component" value="Unassembled WGS sequence"/>
</dbReference>
<accession>A0ABS9V302</accession>
<feature type="transmembrane region" description="Helical" evidence="4">
    <location>
        <begin position="255"/>
        <end position="272"/>
    </location>
</feature>
<comment type="caution">
    <text evidence="6">The sequence shown here is derived from an EMBL/GenBank/DDBJ whole genome shotgun (WGS) entry which is preliminary data.</text>
</comment>
<dbReference type="CDD" id="cd17339">
    <property type="entry name" value="MFS_NIMT_CynX_like"/>
    <property type="match status" value="1"/>
</dbReference>
<dbReference type="RefSeq" id="WP_241349095.1">
    <property type="nucleotide sequence ID" value="NZ_JAKZGP010000045.1"/>
</dbReference>
<feature type="transmembrane region" description="Helical" evidence="4">
    <location>
        <begin position="51"/>
        <end position="70"/>
    </location>
</feature>
<dbReference type="InterPro" id="IPR036259">
    <property type="entry name" value="MFS_trans_sf"/>
</dbReference>
<sequence length="395" mass="42368">MSVSRQKPIYQSSGFLFFGIMLVAFNLRPSITAVGPLIPMIRADLGLSNGWAGFLTTLPLLTFATFSLFAASIGKRLGNAQAILLALFILLIGSVIRVLGGAMWLYIGTGLTGIGIVICNVLLIPLIKNRLPQKTGIVTASYTTGMTLTAAVASGVSAPLALDLGLGWKGSLLSWAVLIVLGILIWSPQAKMPKVAPIPAIQKFKVNVWKSRLAWQISMFMGVQSLLFFTLIAWLPDMMISRGLSPVEAGALMSLMQLIGLVGTFLAPIVAVKFKDQVGIILTLGSFYLLGFSSLFIHVLWVNYIGLTLVGLGLGASISLAYTLIGLRTKSEKVTASLSGMSQSAGYYLAALGPLLFGVVFDVFSDWDHLIYLMLTSTILFMFFGVKSGRSRSVD</sequence>
<evidence type="ECO:0000256" key="4">
    <source>
        <dbReference type="SAM" id="Phobius"/>
    </source>
</evidence>
<evidence type="ECO:0000256" key="1">
    <source>
        <dbReference type="ARBA" id="ARBA00022692"/>
    </source>
</evidence>
<feature type="transmembrane region" description="Helical" evidence="4">
    <location>
        <begin position="105"/>
        <end position="127"/>
    </location>
</feature>
<dbReference type="Gene3D" id="1.20.1250.20">
    <property type="entry name" value="MFS general substrate transporter like domains"/>
    <property type="match status" value="2"/>
</dbReference>
<evidence type="ECO:0000256" key="3">
    <source>
        <dbReference type="ARBA" id="ARBA00023136"/>
    </source>
</evidence>